<evidence type="ECO:0000256" key="3">
    <source>
        <dbReference type="SAM" id="MobiDB-lite"/>
    </source>
</evidence>
<evidence type="ECO:0000313" key="5">
    <source>
        <dbReference type="EMBL" id="OTG34576.1"/>
    </source>
</evidence>
<sequence>MLEQGVLHRLRARECCKRRPEERERSDKRRKEDKQRPEERDRRRDDSRRYARSDVAPALTLMTVKRLGFQSTSGFGERAGEDSGEQVDNNGVGELGDSEVGGGDGGGEAAVNWQNARYKAEVLSHSLDEQLLAYVSCLRIATPVDQLPRIDAQLAQSQHVVAKYSGVSVGRVVILVMIRSLINSWYELIMFCCFVLLKSNCNNMFVFTLWKLLSHFGRSSRTGATMSDDDDQVDRRR</sequence>
<reference evidence="6" key="1">
    <citation type="journal article" date="2017" name="Nature">
        <title>The sunflower genome provides insights into oil metabolism, flowering and Asterid evolution.</title>
        <authorList>
            <person name="Badouin H."/>
            <person name="Gouzy J."/>
            <person name="Grassa C.J."/>
            <person name="Murat F."/>
            <person name="Staton S.E."/>
            <person name="Cottret L."/>
            <person name="Lelandais-Briere C."/>
            <person name="Owens G.L."/>
            <person name="Carrere S."/>
            <person name="Mayjonade B."/>
            <person name="Legrand L."/>
            <person name="Gill N."/>
            <person name="Kane N.C."/>
            <person name="Bowers J.E."/>
            <person name="Hubner S."/>
            <person name="Bellec A."/>
            <person name="Berard A."/>
            <person name="Berges H."/>
            <person name="Blanchet N."/>
            <person name="Boniface M.C."/>
            <person name="Brunel D."/>
            <person name="Catrice O."/>
            <person name="Chaidir N."/>
            <person name="Claudel C."/>
            <person name="Donnadieu C."/>
            <person name="Faraut T."/>
            <person name="Fievet G."/>
            <person name="Helmstetter N."/>
            <person name="King M."/>
            <person name="Knapp S.J."/>
            <person name="Lai Z."/>
            <person name="Le Paslier M.C."/>
            <person name="Lippi Y."/>
            <person name="Lorenzon L."/>
            <person name="Mandel J.R."/>
            <person name="Marage G."/>
            <person name="Marchand G."/>
            <person name="Marquand E."/>
            <person name="Bret-Mestries E."/>
            <person name="Morien E."/>
            <person name="Nambeesan S."/>
            <person name="Nguyen T."/>
            <person name="Pegot-Espagnet P."/>
            <person name="Pouilly N."/>
            <person name="Raftis F."/>
            <person name="Sallet E."/>
            <person name="Schiex T."/>
            <person name="Thomas J."/>
            <person name="Vandecasteele C."/>
            <person name="Vares D."/>
            <person name="Vear F."/>
            <person name="Vautrin S."/>
            <person name="Crespi M."/>
            <person name="Mangin B."/>
            <person name="Burke J.M."/>
            <person name="Salse J."/>
            <person name="Munos S."/>
            <person name="Vincourt P."/>
            <person name="Rieseberg L.H."/>
            <person name="Langlade N.B."/>
        </authorList>
    </citation>
    <scope>NUCLEOTIDE SEQUENCE [LARGE SCALE GENOMIC DNA]</scope>
    <source>
        <strain evidence="6">cv. SF193</strain>
    </source>
</reference>
<dbReference type="AlphaFoldDB" id="A0A251VHI1"/>
<dbReference type="Pfam" id="PF03790">
    <property type="entry name" value="KNOX1"/>
    <property type="match status" value="1"/>
</dbReference>
<dbReference type="Proteomes" id="UP000215914">
    <property type="component" value="Chromosome 2"/>
</dbReference>
<proteinExistence type="predicted"/>
<dbReference type="EMBL" id="CM007891">
    <property type="protein sequence ID" value="OTG34576.1"/>
    <property type="molecule type" value="Genomic_DNA"/>
</dbReference>
<feature type="domain" description="KNOX1" evidence="4">
    <location>
        <begin position="116"/>
        <end position="159"/>
    </location>
</feature>
<accession>A0A251VHI1</accession>
<comment type="subcellular location">
    <subcellularLocation>
        <location evidence="1">Nucleus</location>
    </subcellularLocation>
</comment>
<evidence type="ECO:0000256" key="1">
    <source>
        <dbReference type="ARBA" id="ARBA00004123"/>
    </source>
</evidence>
<feature type="region of interest" description="Disordered" evidence="3">
    <location>
        <begin position="1"/>
        <end position="54"/>
    </location>
</feature>
<organism evidence="5 6">
    <name type="scientific">Helianthus annuus</name>
    <name type="common">Common sunflower</name>
    <dbReference type="NCBI Taxonomy" id="4232"/>
    <lineage>
        <taxon>Eukaryota</taxon>
        <taxon>Viridiplantae</taxon>
        <taxon>Streptophyta</taxon>
        <taxon>Embryophyta</taxon>
        <taxon>Tracheophyta</taxon>
        <taxon>Spermatophyta</taxon>
        <taxon>Magnoliopsida</taxon>
        <taxon>eudicotyledons</taxon>
        <taxon>Gunneridae</taxon>
        <taxon>Pentapetalae</taxon>
        <taxon>asterids</taxon>
        <taxon>campanulids</taxon>
        <taxon>Asterales</taxon>
        <taxon>Asteraceae</taxon>
        <taxon>Asteroideae</taxon>
        <taxon>Heliantheae alliance</taxon>
        <taxon>Heliantheae</taxon>
        <taxon>Helianthus</taxon>
    </lineage>
</organism>
<name>A0A251VHI1_HELAN</name>
<keyword evidence="6" id="KW-1185">Reference proteome</keyword>
<dbReference type="InterPro" id="IPR005540">
    <property type="entry name" value="KNOX1"/>
</dbReference>
<dbReference type="SMART" id="SM01255">
    <property type="entry name" value="KNOX1"/>
    <property type="match status" value="1"/>
</dbReference>
<keyword evidence="2" id="KW-0539">Nucleus</keyword>
<dbReference type="GO" id="GO:0005634">
    <property type="term" value="C:nucleus"/>
    <property type="evidence" value="ECO:0007669"/>
    <property type="project" value="UniProtKB-SubCell"/>
</dbReference>
<evidence type="ECO:0000256" key="2">
    <source>
        <dbReference type="ARBA" id="ARBA00023242"/>
    </source>
</evidence>
<dbReference type="InParanoid" id="A0A251VHI1"/>
<evidence type="ECO:0000313" key="6">
    <source>
        <dbReference type="Proteomes" id="UP000215914"/>
    </source>
</evidence>
<gene>
    <name evidence="5" type="ORF">HannXRQ_Chr02g0047341</name>
</gene>
<protein>
    <submittedName>
        <fullName evidence="5">Putative KNOX1</fullName>
    </submittedName>
</protein>
<dbReference type="GO" id="GO:0003677">
    <property type="term" value="F:DNA binding"/>
    <property type="evidence" value="ECO:0007669"/>
    <property type="project" value="InterPro"/>
</dbReference>
<feature type="compositionally biased region" description="Basic and acidic residues" evidence="3">
    <location>
        <begin position="12"/>
        <end position="52"/>
    </location>
</feature>
<evidence type="ECO:0000259" key="4">
    <source>
        <dbReference type="SMART" id="SM01255"/>
    </source>
</evidence>
<feature type="region of interest" description="Disordered" evidence="3">
    <location>
        <begin position="72"/>
        <end position="92"/>
    </location>
</feature>